<feature type="transmembrane region" description="Helical" evidence="18">
    <location>
        <begin position="832"/>
        <end position="848"/>
    </location>
</feature>
<feature type="transmembrane region" description="Helical" evidence="18">
    <location>
        <begin position="472"/>
        <end position="489"/>
    </location>
</feature>
<evidence type="ECO:0000256" key="9">
    <source>
        <dbReference type="ARBA" id="ARBA00022882"/>
    </source>
</evidence>
<feature type="transmembrane region" description="Helical" evidence="18">
    <location>
        <begin position="868"/>
        <end position="890"/>
    </location>
</feature>
<evidence type="ECO:0000313" key="20">
    <source>
        <dbReference type="EMBL" id="SCV00066.1"/>
    </source>
</evidence>
<protein>
    <recommendedName>
        <fullName evidence="16">Calcium-channel protein CCH1</fullName>
    </recommendedName>
</protein>
<dbReference type="Gene3D" id="1.20.120.350">
    <property type="entry name" value="Voltage-gated potassium channels. Chain C"/>
    <property type="match status" value="3"/>
</dbReference>
<feature type="transmembrane region" description="Helical" evidence="18">
    <location>
        <begin position="316"/>
        <end position="334"/>
    </location>
</feature>
<keyword evidence="7 18" id="KW-0812">Transmembrane</keyword>
<dbReference type="InterPro" id="IPR005821">
    <property type="entry name" value="Ion_trans_dom"/>
</dbReference>
<dbReference type="OrthoDB" id="416585at2759"/>
<dbReference type="PANTHER" id="PTHR45628">
    <property type="entry name" value="VOLTAGE-DEPENDENT CALCIUM CHANNEL TYPE A SUBUNIT ALPHA-1"/>
    <property type="match status" value="1"/>
</dbReference>
<keyword evidence="3" id="KW-1003">Cell membrane</keyword>
<dbReference type="InterPro" id="IPR002048">
    <property type="entry name" value="EF_hand_dom"/>
</dbReference>
<feature type="transmembrane region" description="Helical" evidence="18">
    <location>
        <begin position="1263"/>
        <end position="1281"/>
    </location>
</feature>
<keyword evidence="2" id="KW-0813">Transport</keyword>
<evidence type="ECO:0000259" key="19">
    <source>
        <dbReference type="PROSITE" id="PS50222"/>
    </source>
</evidence>
<feature type="compositionally biased region" description="Basic and acidic residues" evidence="17">
    <location>
        <begin position="2022"/>
        <end position="2033"/>
    </location>
</feature>
<feature type="compositionally biased region" description="Basic and acidic residues" evidence="17">
    <location>
        <begin position="8"/>
        <end position="22"/>
    </location>
</feature>
<evidence type="ECO:0000256" key="6">
    <source>
        <dbReference type="ARBA" id="ARBA00022673"/>
    </source>
</evidence>
<evidence type="ECO:0000256" key="12">
    <source>
        <dbReference type="ARBA" id="ARBA00023136"/>
    </source>
</evidence>
<feature type="transmembrane region" description="Helical" evidence="18">
    <location>
        <begin position="807"/>
        <end position="826"/>
    </location>
</feature>
<name>A0A1G4K7V5_9SACH</name>
<feature type="transmembrane region" description="Helical" evidence="18">
    <location>
        <begin position="1324"/>
        <end position="1346"/>
    </location>
</feature>
<evidence type="ECO:0000256" key="1">
    <source>
        <dbReference type="ARBA" id="ARBA00004651"/>
    </source>
</evidence>
<feature type="transmembrane region" description="Helical" evidence="18">
    <location>
        <begin position="1727"/>
        <end position="1752"/>
    </location>
</feature>
<keyword evidence="4" id="KW-0597">Phosphoprotein</keyword>
<keyword evidence="14" id="KW-0407">Ion channel</keyword>
<keyword evidence="5" id="KW-0109">Calcium transport</keyword>
<evidence type="ECO:0000256" key="5">
    <source>
        <dbReference type="ARBA" id="ARBA00022568"/>
    </source>
</evidence>
<feature type="transmembrane region" description="Helical" evidence="18">
    <location>
        <begin position="659"/>
        <end position="689"/>
    </location>
</feature>
<sequence length="2033" mass="232897">MVSLRSLTHQDRKKNSNRDDSSRQPLQIKVDAPDADEVKGPQETREKSDESKDDKDDTSTRSFELETETDPGFLRPGRPKLSVITKGFGQSASGSGNPDKRQHSATSFASHIKGLISPSLSFSNDTSIEGNRASLVPTDQLSAISSRAGSGSENRADSVNATQIVSLIDEEDMEEFKLLQDDFKAAIESGEKTWLPKQATAEKRQSEIEGGVLSNLENEEEQQDEDETVQIRNQDPGGSRHSRIESRDGEEEDEDVKEVQIETSQTINEDLNGATPPLERKILSSAGFALYGKSLGRIPPDYELRRKIATLLLNKWEPYIISLLNWALVIYLCQRFFYGGTDIQNGKFHTLKNDAFLIVFNTLFTLEVFAKCVAFGLWDDSQMFYANNKKYRTIWEISGIAKIYQFVEERYGKKLVERIFPFKIDDEDDNQKIINNKRLRTSLTIADLSKLGESEISTPRAFARSSWNRVDLFSAICFWIALALSFRNYDYIRGIRIFKALSVVRILRLTTSDTKRSSILRCLKYGLPQLINVGFMLLYFWVLFGILGVQSFGGSLRRNCVWVNPEDSSESYDNQFQFCGGYLDPITKTRRNYLYSNGNEGPLAKGFLCPQNSKCISGQNPYQGTVSFDNIINSMELVFVIMSANTFTDIMYYTMDSDNMAACIFFISSILFLNIWLINLLIAVLVSSLERANESFNRKEELGQSDLIASIIRSTRNYIRRKATQDYAPKWNKKCIKFFTKCEQLFNVLIFADVIMQATVTSSVTENWKQVVLNFDQGTSIALLCESLIRLILHSACLWKFLANPSYVFDFLNSIICLVVTVPHIRASLGQNFYWLNVFLVVRFYRVIKSMKITRNLWKRVLGNAVMIANLTGFYFLFLFLVTIIVSLFFEGVVSTDEMSDSPFAMYTIPNSFLTLFIIASTENWTESLYELQQNAPNISSQFFGSALLIIWFFMANFVMLNIFIGLIAESLDVKEEDKRPLQIQHYLRHVYPQRIKDYTSTTLASRLKKKLLGRSSRLDTQDFRQFLFRGTAILSIAQQYEQFQKRDLDLEDKAKSKRLRRFSLQRMLSRILPKKLPGISNLRRLKNNPFRKKPEVVYSEISDPSGSSKKYVLQLNEFEDEKLAYLREHPTFNNSYFIFPPSHIFRKFCQSLVNPSVGKRTDGRTFFNNNDEFYGESVRFQHFRRDVFTGLISIATIIMVVLSCYITPLYRMKHLNSSRELWTLPMNSEAAFVLIFSLEFIIKTVADGLVHTPNAYIRNPWNCIDLIVLFSLWINFLAALKNNNSLSRIFRGLTALRALRCLTISKTARSTFNQILFDGIGKIVGAAVVSLSLLFPFTVWGMGLFSGRLGTCNDSLDLDLCYNEYTNTVFQWDVLMPRVYSEPLLYLNSFSSALRSLYEIISLEGWVDLLSNSMSSTGVGTVPEPMASPQNALFFVLFNFSSMVFILTLFVSFIISNHARTTGSAYFTIQEKSWLEVQKLFSQARPESSPDALTMSPPRSFFYRLAVEKTNFFYASFLQLVLYLHIFTLLLGSYQEQANVRNYQNVYFMLSSTVFLLQESFYLYGKGVRLWFAQRWAVFKFFIVTTSFALNVANLCLNRTIYGFTNVHGIFQLSIFLFVIPQNDILSELINTAMASFPSILSLIYTWGILFLVYAIAMNQIFGLTKLGPNTTDNINFRTVTKSLIVLFRCSFGEGWNYIMDDLTLNSPFCSNDTDSSHSDCGSKTYAYVLMMSWNILSMYIFLNMFVSLVLESFSYLYHSSAGASSVASRESIRKFKNAWKKFDPDGVGEIEEDFLPKLMHSFDGPLSFKIWDGRLSVKNLVKNYMKVNPTDPYDVRVDLEGLNTELNSIDRDKIIERKQQYRKFVQEARYVSAFSNGIKFSRIIQQIPLYTVYNPQECLGIDDYVRRLYVMGKVDKFLSNERNVDVLEMTVTRWKYLSHKLISQKSGVAHGREESTKRSENVFSDDNRIDIPNITVESDIERSVVFRPPGTPRVDYGINTFSWSPSRGLGTKNFDSPSDAEPKDIARNILD</sequence>
<feature type="transmembrane region" description="Helical" evidence="18">
    <location>
        <begin position="1433"/>
        <end position="1456"/>
    </location>
</feature>
<organism evidence="20 21">
    <name type="scientific">Lachancea mirantina</name>
    <dbReference type="NCBI Taxonomy" id="1230905"/>
    <lineage>
        <taxon>Eukaryota</taxon>
        <taxon>Fungi</taxon>
        <taxon>Dikarya</taxon>
        <taxon>Ascomycota</taxon>
        <taxon>Saccharomycotina</taxon>
        <taxon>Saccharomycetes</taxon>
        <taxon>Saccharomycetales</taxon>
        <taxon>Saccharomycetaceae</taxon>
        <taxon>Lachancea</taxon>
    </lineage>
</organism>
<dbReference type="InterPro" id="IPR027359">
    <property type="entry name" value="Volt_channel_dom_sf"/>
</dbReference>
<keyword evidence="8" id="KW-0106">Calcium</keyword>
<feature type="transmembrane region" description="Helical" evidence="18">
    <location>
        <begin position="943"/>
        <end position="969"/>
    </location>
</feature>
<feature type="transmembrane region" description="Helical" evidence="18">
    <location>
        <begin position="1231"/>
        <end position="1251"/>
    </location>
</feature>
<dbReference type="FunFam" id="1.10.287.70:FF:000118">
    <property type="entry name" value="Calcium channel subunit Cch1"/>
    <property type="match status" value="1"/>
</dbReference>
<keyword evidence="10 18" id="KW-1133">Transmembrane helix</keyword>
<feature type="compositionally biased region" description="Basic and acidic residues" evidence="17">
    <location>
        <begin position="36"/>
        <end position="59"/>
    </location>
</feature>
<feature type="transmembrane region" description="Helical" evidence="18">
    <location>
        <begin position="530"/>
        <end position="549"/>
    </location>
</feature>
<evidence type="ECO:0000256" key="4">
    <source>
        <dbReference type="ARBA" id="ARBA00022553"/>
    </source>
</evidence>
<evidence type="ECO:0000256" key="11">
    <source>
        <dbReference type="ARBA" id="ARBA00023065"/>
    </source>
</evidence>
<dbReference type="PANTHER" id="PTHR45628:SF7">
    <property type="entry name" value="VOLTAGE-DEPENDENT CALCIUM CHANNEL TYPE A SUBUNIT ALPHA-1"/>
    <property type="match status" value="1"/>
</dbReference>
<dbReference type="Gene3D" id="1.10.287.70">
    <property type="match status" value="4"/>
</dbReference>
<evidence type="ECO:0000256" key="14">
    <source>
        <dbReference type="ARBA" id="ARBA00023303"/>
    </source>
</evidence>
<evidence type="ECO:0000256" key="10">
    <source>
        <dbReference type="ARBA" id="ARBA00022989"/>
    </source>
</evidence>
<gene>
    <name evidence="20" type="ORF">LAMI_0G02674G</name>
</gene>
<dbReference type="Pfam" id="PF00520">
    <property type="entry name" value="Ion_trans"/>
    <property type="match status" value="4"/>
</dbReference>
<dbReference type="GO" id="GO:0005891">
    <property type="term" value="C:voltage-gated calcium channel complex"/>
    <property type="evidence" value="ECO:0007669"/>
    <property type="project" value="TreeGrafter"/>
</dbReference>
<keyword evidence="21" id="KW-1185">Reference proteome</keyword>
<keyword evidence="6" id="KW-0107">Calcium channel</keyword>
<comment type="similarity">
    <text evidence="15">Belongs to the calcium channel alpha-1 subunit (TC 1.A.1.11) family.</text>
</comment>
<evidence type="ECO:0000256" key="7">
    <source>
        <dbReference type="ARBA" id="ARBA00022692"/>
    </source>
</evidence>
<keyword evidence="13" id="KW-0325">Glycoprotein</keyword>
<proteinExistence type="inferred from homology"/>
<feature type="transmembrane region" description="Helical" evidence="18">
    <location>
        <begin position="1641"/>
        <end position="1658"/>
    </location>
</feature>
<accession>A0A1G4K7V5</accession>
<evidence type="ECO:0000256" key="3">
    <source>
        <dbReference type="ARBA" id="ARBA00022475"/>
    </source>
</evidence>
<feature type="domain" description="EF-hand" evidence="19">
    <location>
        <begin position="1772"/>
        <end position="1807"/>
    </location>
</feature>
<evidence type="ECO:0000313" key="21">
    <source>
        <dbReference type="Proteomes" id="UP000191024"/>
    </source>
</evidence>
<evidence type="ECO:0000256" key="15">
    <source>
        <dbReference type="ARBA" id="ARBA00061395"/>
    </source>
</evidence>
<feature type="region of interest" description="Disordered" evidence="17">
    <location>
        <begin position="1"/>
        <end position="110"/>
    </location>
</feature>
<keyword evidence="12 18" id="KW-0472">Membrane</keyword>
<reference evidence="20 21" key="1">
    <citation type="submission" date="2016-03" db="EMBL/GenBank/DDBJ databases">
        <authorList>
            <person name="Devillers H."/>
        </authorList>
    </citation>
    <scope>NUCLEOTIDE SEQUENCE [LARGE SCALE GENOMIC DNA]</scope>
    <source>
        <strain evidence="20">CBS 11717</strain>
    </source>
</reference>
<dbReference type="EMBL" id="LT598469">
    <property type="protein sequence ID" value="SCV00066.1"/>
    <property type="molecule type" value="Genomic_DNA"/>
</dbReference>
<feature type="transmembrane region" description="Helical" evidence="18">
    <location>
        <begin position="1513"/>
        <end position="1535"/>
    </location>
</feature>
<dbReference type="Proteomes" id="UP000191024">
    <property type="component" value="Chromosome G"/>
</dbReference>
<dbReference type="InterPro" id="IPR050599">
    <property type="entry name" value="VDCC_alpha-1_subunit"/>
</dbReference>
<evidence type="ECO:0000256" key="8">
    <source>
        <dbReference type="ARBA" id="ARBA00022837"/>
    </source>
</evidence>
<dbReference type="SUPFAM" id="SSF81324">
    <property type="entry name" value="Voltage-gated potassium channels"/>
    <property type="match status" value="3"/>
</dbReference>
<keyword evidence="11" id="KW-0406">Ion transport</keyword>
<comment type="subcellular location">
    <subcellularLocation>
        <location evidence="1">Cell membrane</location>
        <topology evidence="1">Multi-pass membrane protein</topology>
    </subcellularLocation>
</comment>
<keyword evidence="9" id="KW-0851">Voltage-gated channel</keyword>
<dbReference type="FunFam" id="1.10.287.70:FF:000093">
    <property type="entry name" value="Calcium channel subunit Cch1"/>
    <property type="match status" value="1"/>
</dbReference>
<evidence type="ECO:0000256" key="2">
    <source>
        <dbReference type="ARBA" id="ARBA00022448"/>
    </source>
</evidence>
<dbReference type="GO" id="GO:0098703">
    <property type="term" value="P:calcium ion import across plasma membrane"/>
    <property type="evidence" value="ECO:0007669"/>
    <property type="project" value="TreeGrafter"/>
</dbReference>
<feature type="region of interest" description="Disordered" evidence="17">
    <location>
        <begin position="2011"/>
        <end position="2033"/>
    </location>
</feature>
<feature type="transmembrane region" description="Helical" evidence="18">
    <location>
        <begin position="1601"/>
        <end position="1621"/>
    </location>
</feature>
<evidence type="ECO:0000256" key="17">
    <source>
        <dbReference type="SAM" id="MobiDB-lite"/>
    </source>
</evidence>
<feature type="transmembrane region" description="Helical" evidence="18">
    <location>
        <begin position="355"/>
        <end position="378"/>
    </location>
</feature>
<feature type="region of interest" description="Disordered" evidence="17">
    <location>
        <begin position="196"/>
        <end position="256"/>
    </location>
</feature>
<feature type="transmembrane region" description="Helical" evidence="18">
    <location>
        <begin position="1577"/>
        <end position="1594"/>
    </location>
</feature>
<evidence type="ECO:0000256" key="13">
    <source>
        <dbReference type="ARBA" id="ARBA00023180"/>
    </source>
</evidence>
<evidence type="ECO:0000256" key="18">
    <source>
        <dbReference type="SAM" id="Phobius"/>
    </source>
</evidence>
<feature type="transmembrane region" description="Helical" evidence="18">
    <location>
        <begin position="1188"/>
        <end position="1211"/>
    </location>
</feature>
<dbReference type="GO" id="GO:0005509">
    <property type="term" value="F:calcium ion binding"/>
    <property type="evidence" value="ECO:0007669"/>
    <property type="project" value="InterPro"/>
</dbReference>
<evidence type="ECO:0000256" key="16">
    <source>
        <dbReference type="ARBA" id="ARBA00067459"/>
    </source>
</evidence>
<dbReference type="STRING" id="1230905.A0A1G4K7V5"/>
<dbReference type="PROSITE" id="PS50222">
    <property type="entry name" value="EF_HAND_2"/>
    <property type="match status" value="1"/>
</dbReference>
<dbReference type="GO" id="GO:0008331">
    <property type="term" value="F:high voltage-gated calcium channel activity"/>
    <property type="evidence" value="ECO:0007669"/>
    <property type="project" value="TreeGrafter"/>
</dbReference>
<feature type="compositionally biased region" description="Acidic residues" evidence="17">
    <location>
        <begin position="217"/>
        <end position="228"/>
    </location>
</feature>